<dbReference type="OrthoDB" id="9799092at2"/>
<dbReference type="SUPFAM" id="SSF81301">
    <property type="entry name" value="Nucleotidyltransferase"/>
    <property type="match status" value="1"/>
</dbReference>
<gene>
    <name evidence="1" type="ORF">K8V30_09600</name>
</gene>
<evidence type="ECO:0000313" key="2">
    <source>
        <dbReference type="Proteomes" id="UP000700212"/>
    </source>
</evidence>
<dbReference type="Proteomes" id="UP000700212">
    <property type="component" value="Unassembled WGS sequence"/>
</dbReference>
<dbReference type="InterPro" id="IPR043519">
    <property type="entry name" value="NT_sf"/>
</dbReference>
<dbReference type="PANTHER" id="PTHR34822">
    <property type="entry name" value="GRPB DOMAIN PROTEIN (AFU_ORTHOLOGUE AFUA_1G01530)"/>
    <property type="match status" value="1"/>
</dbReference>
<comment type="caution">
    <text evidence="1">The sequence shown here is derived from an EMBL/GenBank/DDBJ whole genome shotgun (WGS) entry which is preliminary data.</text>
</comment>
<dbReference type="RefSeq" id="WP_161952323.1">
    <property type="nucleotide sequence ID" value="NZ_QAFW01000047.1"/>
</dbReference>
<proteinExistence type="predicted"/>
<accession>A0A921NCF5</accession>
<name>A0A921NCF5_9BACL</name>
<sequence length="176" mass="20164">MELGLKGDEIRVVPYDNDWHQAFLDVQQQLHEATGIPLNRIAHIGSTAIPTIEAKPIIDCMVGVDSLTLAPQFFEACKKIGFYQLRVKREQELILARFVDTTFAVKTHIMHVVVYEGEKWQAFLAFRDALRSSSELRDTYEALKKEYIAQYDGNIVGYTEHKEAFVKRVVEEGMSK</sequence>
<evidence type="ECO:0000313" key="1">
    <source>
        <dbReference type="EMBL" id="HJH11921.1"/>
    </source>
</evidence>
<reference evidence="1" key="1">
    <citation type="journal article" date="2021" name="PeerJ">
        <title>Extensive microbial diversity within the chicken gut microbiome revealed by metagenomics and culture.</title>
        <authorList>
            <person name="Gilroy R."/>
            <person name="Ravi A."/>
            <person name="Getino M."/>
            <person name="Pursley I."/>
            <person name="Horton D.L."/>
            <person name="Alikhan N.F."/>
            <person name="Baker D."/>
            <person name="Gharbi K."/>
            <person name="Hall N."/>
            <person name="Watson M."/>
            <person name="Adriaenssens E.M."/>
            <person name="Foster-Nyarko E."/>
            <person name="Jarju S."/>
            <person name="Secka A."/>
            <person name="Antonio M."/>
            <person name="Oren A."/>
            <person name="Chaudhuri R.R."/>
            <person name="La Ragione R."/>
            <person name="Hildebrand F."/>
            <person name="Pallen M.J."/>
        </authorList>
    </citation>
    <scope>NUCLEOTIDE SEQUENCE</scope>
    <source>
        <strain evidence="1">CHK160-4876</strain>
    </source>
</reference>
<reference evidence="1" key="2">
    <citation type="submission" date="2021-09" db="EMBL/GenBank/DDBJ databases">
        <authorList>
            <person name="Gilroy R."/>
        </authorList>
    </citation>
    <scope>NUCLEOTIDE SEQUENCE</scope>
    <source>
        <strain evidence="1">CHK160-4876</strain>
    </source>
</reference>
<dbReference type="Gene3D" id="3.30.460.10">
    <property type="entry name" value="Beta Polymerase, domain 2"/>
    <property type="match status" value="1"/>
</dbReference>
<dbReference type="PANTHER" id="PTHR34822:SF1">
    <property type="entry name" value="GRPB FAMILY PROTEIN"/>
    <property type="match status" value="1"/>
</dbReference>
<organism evidence="1 2">
    <name type="scientific">Metalysinibacillus jejuensis</name>
    <dbReference type="NCBI Taxonomy" id="914327"/>
    <lineage>
        <taxon>Bacteria</taxon>
        <taxon>Bacillati</taxon>
        <taxon>Bacillota</taxon>
        <taxon>Bacilli</taxon>
        <taxon>Bacillales</taxon>
        <taxon>Caryophanaceae</taxon>
        <taxon>Metalysinibacillus</taxon>
    </lineage>
</organism>
<dbReference type="AlphaFoldDB" id="A0A921NCF5"/>
<dbReference type="EMBL" id="DYTV01000129">
    <property type="protein sequence ID" value="HJH11921.1"/>
    <property type="molecule type" value="Genomic_DNA"/>
</dbReference>
<dbReference type="InterPro" id="IPR007344">
    <property type="entry name" value="GrpB/CoaE"/>
</dbReference>
<dbReference type="Pfam" id="PF04229">
    <property type="entry name" value="GrpB"/>
    <property type="match status" value="1"/>
</dbReference>
<protein>
    <submittedName>
        <fullName evidence="1">GrpB family protein</fullName>
    </submittedName>
</protein>